<evidence type="ECO:0000313" key="1">
    <source>
        <dbReference type="EMBL" id="CAG7700505.1"/>
    </source>
</evidence>
<dbReference type="AlphaFoldDB" id="A0A8J2J5B4"/>
<dbReference type="Proteomes" id="UP000708208">
    <property type="component" value="Unassembled WGS sequence"/>
</dbReference>
<accession>A0A8J2J5B4</accession>
<proteinExistence type="predicted"/>
<gene>
    <name evidence="1" type="ORF">AFUS01_LOCUS4260</name>
</gene>
<sequence>MGHMELVPEEDLEIAPGQCYYLPIIPYLRKIVPPQDSGSYLTLPPRQ</sequence>
<reference evidence="1" key="1">
    <citation type="submission" date="2021-06" db="EMBL/GenBank/DDBJ databases">
        <authorList>
            <person name="Hodson N. C."/>
            <person name="Mongue J. A."/>
            <person name="Jaron S. K."/>
        </authorList>
    </citation>
    <scope>NUCLEOTIDE SEQUENCE</scope>
</reference>
<evidence type="ECO:0000313" key="2">
    <source>
        <dbReference type="Proteomes" id="UP000708208"/>
    </source>
</evidence>
<keyword evidence="2" id="KW-1185">Reference proteome</keyword>
<dbReference type="EMBL" id="CAJVCH010026491">
    <property type="protein sequence ID" value="CAG7700505.1"/>
    <property type="molecule type" value="Genomic_DNA"/>
</dbReference>
<protein>
    <submittedName>
        <fullName evidence="1">Uncharacterized protein</fullName>
    </submittedName>
</protein>
<comment type="caution">
    <text evidence="1">The sequence shown here is derived from an EMBL/GenBank/DDBJ whole genome shotgun (WGS) entry which is preliminary data.</text>
</comment>
<organism evidence="1 2">
    <name type="scientific">Allacma fusca</name>
    <dbReference type="NCBI Taxonomy" id="39272"/>
    <lineage>
        <taxon>Eukaryota</taxon>
        <taxon>Metazoa</taxon>
        <taxon>Ecdysozoa</taxon>
        <taxon>Arthropoda</taxon>
        <taxon>Hexapoda</taxon>
        <taxon>Collembola</taxon>
        <taxon>Symphypleona</taxon>
        <taxon>Sminthuridae</taxon>
        <taxon>Allacma</taxon>
    </lineage>
</organism>
<feature type="non-terminal residue" evidence="1">
    <location>
        <position position="47"/>
    </location>
</feature>
<name>A0A8J2J5B4_9HEXA</name>